<dbReference type="AlphaFoldDB" id="A0A1M4Z3X6"/>
<dbReference type="Gene3D" id="2.60.120.260">
    <property type="entry name" value="Galactose-binding domain-like"/>
    <property type="match status" value="1"/>
</dbReference>
<dbReference type="RefSeq" id="WP_073239098.1">
    <property type="nucleotide sequence ID" value="NZ_FQUY01000012.1"/>
</dbReference>
<dbReference type="EMBL" id="FQUY01000012">
    <property type="protein sequence ID" value="SHF12741.1"/>
    <property type="molecule type" value="Genomic_DNA"/>
</dbReference>
<name>A0A1M4Z3X6_9FIRM</name>
<evidence type="ECO:0000313" key="3">
    <source>
        <dbReference type="Proteomes" id="UP000184148"/>
    </source>
</evidence>
<accession>A0A1M4Z3X6</accession>
<organism evidence="2 3">
    <name type="scientific">Desulforamulus putei DSM 12395</name>
    <dbReference type="NCBI Taxonomy" id="1121429"/>
    <lineage>
        <taxon>Bacteria</taxon>
        <taxon>Bacillati</taxon>
        <taxon>Bacillota</taxon>
        <taxon>Clostridia</taxon>
        <taxon>Eubacteriales</taxon>
        <taxon>Peptococcaceae</taxon>
        <taxon>Desulforamulus</taxon>
    </lineage>
</organism>
<protein>
    <recommendedName>
        <fullName evidence="1">SipL SPOCS domain-containing protein</fullName>
    </recommendedName>
</protein>
<sequence>MPNGNHQNATLPTARCVLVKLPIVLADVRDSVTVDNVTCPPEMAKKVDHIDVVVRDLEADPVFSGPIMNNHVPCNSPKATVHFGDPVCGPREIRSITVHGTLHKQIFYVNKDDDVRHFSEDIPFTKSIKLDPPLPVMNPGNVDIEFRDVDVDVDFELPRPTRIQQVATITFTLKITEDQQIFIQTCIPDQDLIGRQVLANTGFEAFTGCILAVWQQSNAAPGQPGRNGGFAVGLGGPPAGFLPPGGCTANPTQPASISQTIPADVIRPGLRYEFCFYISEAIPPGAEAEYIVEARVAFFDAAGNAINSAAVQTFTEEQINGTWVQKCVTSAAPEGAVSGLVSIVFTPEAGNGAYVLVDDATLTIRA</sequence>
<dbReference type="STRING" id="1121429.SAMN02745133_01894"/>
<gene>
    <name evidence="2" type="ORF">SAMN02745133_01894</name>
</gene>
<dbReference type="Proteomes" id="UP000184148">
    <property type="component" value="Unassembled WGS sequence"/>
</dbReference>
<proteinExistence type="predicted"/>
<reference evidence="3" key="1">
    <citation type="submission" date="2016-11" db="EMBL/GenBank/DDBJ databases">
        <authorList>
            <person name="Varghese N."/>
            <person name="Submissions S."/>
        </authorList>
    </citation>
    <scope>NUCLEOTIDE SEQUENCE [LARGE SCALE GENOMIC DNA]</scope>
    <source>
        <strain evidence="3">DSM 12395</strain>
    </source>
</reference>
<feature type="domain" description="SipL SPOCS" evidence="1">
    <location>
        <begin position="96"/>
        <end position="153"/>
    </location>
</feature>
<dbReference type="OrthoDB" id="1785142at2"/>
<dbReference type="Pfam" id="PF12673">
    <property type="entry name" value="SipL"/>
    <property type="match status" value="1"/>
</dbReference>
<keyword evidence="3" id="KW-1185">Reference proteome</keyword>
<evidence type="ECO:0000313" key="2">
    <source>
        <dbReference type="EMBL" id="SHF12741.1"/>
    </source>
</evidence>
<dbReference type="InterPro" id="IPR024300">
    <property type="entry name" value="SipL_SPOCS_dom"/>
</dbReference>
<evidence type="ECO:0000259" key="1">
    <source>
        <dbReference type="Pfam" id="PF12673"/>
    </source>
</evidence>